<protein>
    <recommendedName>
        <fullName evidence="7 18">Phosphatidate cytidylyltransferase</fullName>
        <ecNumber evidence="6 18">2.7.7.41</ecNumber>
    </recommendedName>
</protein>
<comment type="catalytic activity">
    <reaction evidence="1 18">
        <text>a 1,2-diacyl-sn-glycero-3-phosphate + CTP + H(+) = a CDP-1,2-diacyl-sn-glycerol + diphosphate</text>
        <dbReference type="Rhea" id="RHEA:16229"/>
        <dbReference type="ChEBI" id="CHEBI:15378"/>
        <dbReference type="ChEBI" id="CHEBI:33019"/>
        <dbReference type="ChEBI" id="CHEBI:37563"/>
        <dbReference type="ChEBI" id="CHEBI:58332"/>
        <dbReference type="ChEBI" id="CHEBI:58608"/>
        <dbReference type="EC" id="2.7.7.41"/>
    </reaction>
</comment>
<feature type="transmembrane region" description="Helical" evidence="19">
    <location>
        <begin position="100"/>
        <end position="117"/>
    </location>
</feature>
<dbReference type="EMBL" id="CP098401">
    <property type="protein sequence ID" value="URW76595.1"/>
    <property type="molecule type" value="Genomic_DNA"/>
</dbReference>
<comment type="pathway">
    <text evidence="3 18">Phospholipid metabolism; CDP-diacylglycerol biosynthesis; CDP-diacylglycerol from sn-glycerol 3-phosphate: step 3/3.</text>
</comment>
<evidence type="ECO:0000256" key="9">
    <source>
        <dbReference type="ARBA" id="ARBA00022516"/>
    </source>
</evidence>
<evidence type="ECO:0000256" key="19">
    <source>
        <dbReference type="SAM" id="Phobius"/>
    </source>
</evidence>
<keyword evidence="17" id="KW-1208">Phospholipid metabolism</keyword>
<evidence type="ECO:0000256" key="14">
    <source>
        <dbReference type="ARBA" id="ARBA00023098"/>
    </source>
</evidence>
<feature type="transmembrane region" description="Helical" evidence="19">
    <location>
        <begin position="12"/>
        <end position="40"/>
    </location>
</feature>
<evidence type="ECO:0000256" key="6">
    <source>
        <dbReference type="ARBA" id="ARBA00012487"/>
    </source>
</evidence>
<keyword evidence="16" id="KW-0594">Phospholipid biosynthesis</keyword>
<evidence type="ECO:0000256" key="3">
    <source>
        <dbReference type="ARBA" id="ARBA00005119"/>
    </source>
</evidence>
<evidence type="ECO:0000256" key="13">
    <source>
        <dbReference type="ARBA" id="ARBA00022989"/>
    </source>
</evidence>
<keyword evidence="9" id="KW-0444">Lipid biosynthesis</keyword>
<keyword evidence="12 18" id="KW-0548">Nucleotidyltransferase</keyword>
<evidence type="ECO:0000256" key="5">
    <source>
        <dbReference type="ARBA" id="ARBA00010185"/>
    </source>
</evidence>
<dbReference type="PANTHER" id="PTHR46382">
    <property type="entry name" value="PHOSPHATIDATE CYTIDYLYLTRANSFERASE"/>
    <property type="match status" value="1"/>
</dbReference>
<dbReference type="Pfam" id="PF01148">
    <property type="entry name" value="CTP_transf_1"/>
    <property type="match status" value="1"/>
</dbReference>
<dbReference type="PANTHER" id="PTHR46382:SF1">
    <property type="entry name" value="PHOSPHATIDATE CYTIDYLYLTRANSFERASE"/>
    <property type="match status" value="1"/>
</dbReference>
<comment type="pathway">
    <text evidence="4">Lipid metabolism.</text>
</comment>
<evidence type="ECO:0000256" key="2">
    <source>
        <dbReference type="ARBA" id="ARBA00004651"/>
    </source>
</evidence>
<evidence type="ECO:0000256" key="1">
    <source>
        <dbReference type="ARBA" id="ARBA00001698"/>
    </source>
</evidence>
<keyword evidence="14" id="KW-0443">Lipid metabolism</keyword>
<evidence type="ECO:0000256" key="4">
    <source>
        <dbReference type="ARBA" id="ARBA00005189"/>
    </source>
</evidence>
<evidence type="ECO:0000256" key="17">
    <source>
        <dbReference type="ARBA" id="ARBA00023264"/>
    </source>
</evidence>
<evidence type="ECO:0000256" key="12">
    <source>
        <dbReference type="ARBA" id="ARBA00022695"/>
    </source>
</evidence>
<dbReference type="PROSITE" id="PS01315">
    <property type="entry name" value="CDS"/>
    <property type="match status" value="1"/>
</dbReference>
<dbReference type="Proteomes" id="UP001055580">
    <property type="component" value="Chromosome"/>
</dbReference>
<sequence length="255" mass="26365">MNDLPRKTAVAIVLLVLAGLALWYGGLGFWLLAVVAGILMMGEWADLHGATATQRRLAQFALSVPLAVLCPLAAGPIPLVIGLIAGAGFFIAATTRKPGLGWGAVYVGLPAFALVLMREQPGGLLLTLWAMSLVWATDTGAYFSGRLIGGPKIAPSISPKKTWAGLIGGAIAATLLAFALHAHAGLPFGFVMATPVLAVVAQAGDFYESWLKRRAGVKDSSNLLPGHGGVLDRLDGLVPVAIVAAAMVEATLWLA</sequence>
<keyword evidence="8" id="KW-1003">Cell membrane</keyword>
<reference evidence="20" key="1">
    <citation type="submission" date="2022-05" db="EMBL/GenBank/DDBJ databases">
        <title>Sphingomonas sp. strain RMG20 Genome sequencing and assembly.</title>
        <authorList>
            <person name="Kim I."/>
        </authorList>
    </citation>
    <scope>NUCLEOTIDE SEQUENCE</scope>
    <source>
        <strain evidence="20">RMG20</strain>
    </source>
</reference>
<evidence type="ECO:0000313" key="20">
    <source>
        <dbReference type="EMBL" id="URW76595.1"/>
    </source>
</evidence>
<keyword evidence="15 19" id="KW-0472">Membrane</keyword>
<organism evidence="20 21">
    <name type="scientific">Sphingomonas donggukensis</name>
    <dbReference type="NCBI Taxonomy" id="2949093"/>
    <lineage>
        <taxon>Bacteria</taxon>
        <taxon>Pseudomonadati</taxon>
        <taxon>Pseudomonadota</taxon>
        <taxon>Alphaproteobacteria</taxon>
        <taxon>Sphingomonadales</taxon>
        <taxon>Sphingomonadaceae</taxon>
        <taxon>Sphingomonas</taxon>
    </lineage>
</organism>
<gene>
    <name evidence="20" type="ORF">M9980_05120</name>
</gene>
<evidence type="ECO:0000256" key="8">
    <source>
        <dbReference type="ARBA" id="ARBA00022475"/>
    </source>
</evidence>
<evidence type="ECO:0000256" key="10">
    <source>
        <dbReference type="ARBA" id="ARBA00022679"/>
    </source>
</evidence>
<keyword evidence="13 19" id="KW-1133">Transmembrane helix</keyword>
<keyword evidence="21" id="KW-1185">Reference proteome</keyword>
<feature type="transmembrane region" description="Helical" evidence="19">
    <location>
        <begin position="163"/>
        <end position="182"/>
    </location>
</feature>
<feature type="transmembrane region" description="Helical" evidence="19">
    <location>
        <begin position="60"/>
        <end position="93"/>
    </location>
</feature>
<dbReference type="EC" id="2.7.7.41" evidence="6 18"/>
<accession>A0ABY4TW08</accession>
<evidence type="ECO:0000256" key="15">
    <source>
        <dbReference type="ARBA" id="ARBA00023136"/>
    </source>
</evidence>
<comment type="subcellular location">
    <subcellularLocation>
        <location evidence="2">Cell membrane</location>
        <topology evidence="2">Multi-pass membrane protein</topology>
    </subcellularLocation>
</comment>
<evidence type="ECO:0000256" key="18">
    <source>
        <dbReference type="RuleBase" id="RU003938"/>
    </source>
</evidence>
<feature type="transmembrane region" description="Helical" evidence="19">
    <location>
        <begin position="123"/>
        <end position="143"/>
    </location>
</feature>
<proteinExistence type="inferred from homology"/>
<evidence type="ECO:0000256" key="7">
    <source>
        <dbReference type="ARBA" id="ARBA00019373"/>
    </source>
</evidence>
<evidence type="ECO:0000256" key="16">
    <source>
        <dbReference type="ARBA" id="ARBA00023209"/>
    </source>
</evidence>
<evidence type="ECO:0000256" key="11">
    <source>
        <dbReference type="ARBA" id="ARBA00022692"/>
    </source>
</evidence>
<dbReference type="GO" id="GO:0016779">
    <property type="term" value="F:nucleotidyltransferase activity"/>
    <property type="evidence" value="ECO:0007669"/>
    <property type="project" value="UniProtKB-KW"/>
</dbReference>
<evidence type="ECO:0000313" key="21">
    <source>
        <dbReference type="Proteomes" id="UP001055580"/>
    </source>
</evidence>
<comment type="similarity">
    <text evidence="5 18">Belongs to the CDS family.</text>
</comment>
<keyword evidence="10 18" id="KW-0808">Transferase</keyword>
<name>A0ABY4TW08_9SPHN</name>
<dbReference type="InterPro" id="IPR000374">
    <property type="entry name" value="PC_trans"/>
</dbReference>
<keyword evidence="11 18" id="KW-0812">Transmembrane</keyword>
<dbReference type="RefSeq" id="WP_250754112.1">
    <property type="nucleotide sequence ID" value="NZ_CP098401.1"/>
</dbReference>